<comment type="caution">
    <text evidence="8">The sequence shown here is derived from an EMBL/GenBank/DDBJ whole genome shotgun (WGS) entry which is preliminary data.</text>
</comment>
<dbReference type="GO" id="GO:0016853">
    <property type="term" value="F:isomerase activity"/>
    <property type="evidence" value="ECO:0007669"/>
    <property type="project" value="UniProtKB-KW"/>
</dbReference>
<dbReference type="PANTHER" id="PTHR43811:SF19">
    <property type="entry name" value="39 KDA FK506-BINDING NUCLEAR PROTEIN"/>
    <property type="match status" value="1"/>
</dbReference>
<dbReference type="EMBL" id="JBBJCI010000257">
    <property type="protein sequence ID" value="KAK7236771.1"/>
    <property type="molecule type" value="Genomic_DNA"/>
</dbReference>
<protein>
    <recommendedName>
        <fullName evidence="2 5">peptidylprolyl isomerase</fullName>
        <ecNumber evidence="2 5">5.2.1.8</ecNumber>
    </recommendedName>
</protein>
<feature type="domain" description="PPIase FKBP-type" evidence="7">
    <location>
        <begin position="84"/>
        <end position="183"/>
    </location>
</feature>
<dbReference type="Pfam" id="PF00254">
    <property type="entry name" value="FKBP_C"/>
    <property type="match status" value="1"/>
</dbReference>
<name>A0ABR1FRL3_AURAN</name>
<reference evidence="8 9" key="1">
    <citation type="submission" date="2024-03" db="EMBL/GenBank/DDBJ databases">
        <title>Aureococcus anophagefferens CCMP1851 and Kratosvirus quantuckense: Draft genome of a second virus-susceptible host strain in the model system.</title>
        <authorList>
            <person name="Chase E."/>
            <person name="Truchon A.R."/>
            <person name="Schepens W."/>
            <person name="Wilhelm S.W."/>
        </authorList>
    </citation>
    <scope>NUCLEOTIDE SEQUENCE [LARGE SCALE GENOMIC DNA]</scope>
    <source>
        <strain evidence="8 9">CCMP1851</strain>
    </source>
</reference>
<dbReference type="Gene3D" id="3.10.50.40">
    <property type="match status" value="1"/>
</dbReference>
<evidence type="ECO:0000313" key="9">
    <source>
        <dbReference type="Proteomes" id="UP001363151"/>
    </source>
</evidence>
<evidence type="ECO:0000256" key="2">
    <source>
        <dbReference type="ARBA" id="ARBA00013194"/>
    </source>
</evidence>
<gene>
    <name evidence="8" type="ORF">SO694_00093054</name>
</gene>
<evidence type="ECO:0000256" key="1">
    <source>
        <dbReference type="ARBA" id="ARBA00000971"/>
    </source>
</evidence>
<dbReference type="SUPFAM" id="SSF54534">
    <property type="entry name" value="FKBP-like"/>
    <property type="match status" value="1"/>
</dbReference>
<evidence type="ECO:0000313" key="8">
    <source>
        <dbReference type="EMBL" id="KAK7236771.1"/>
    </source>
</evidence>
<accession>A0ABR1FRL3</accession>
<keyword evidence="6" id="KW-0732">Signal</keyword>
<keyword evidence="4 5" id="KW-0413">Isomerase</keyword>
<evidence type="ECO:0000256" key="5">
    <source>
        <dbReference type="PROSITE-ProRule" id="PRU00277"/>
    </source>
</evidence>
<proteinExistence type="predicted"/>
<evidence type="ECO:0000259" key="7">
    <source>
        <dbReference type="PROSITE" id="PS50059"/>
    </source>
</evidence>
<dbReference type="PROSITE" id="PS50059">
    <property type="entry name" value="FKBP_PPIASE"/>
    <property type="match status" value="1"/>
</dbReference>
<dbReference type="Proteomes" id="UP001363151">
    <property type="component" value="Unassembled WGS sequence"/>
</dbReference>
<dbReference type="PANTHER" id="PTHR43811">
    <property type="entry name" value="FKBP-TYPE PEPTIDYL-PROLYL CIS-TRANS ISOMERASE FKPA"/>
    <property type="match status" value="1"/>
</dbReference>
<sequence>MARASILLALLAPASSLVPARLPAKPPSRVVVASSSAEIESFMDSTLGADDTKEAESLADFSTMSSGLKFKDAVVGAGPSPKPGDELEVHYCGWYYAPGSTQGVKFDDSKDRDAAKGLVFEYGIAPIIEGWREGLETMKGGGKRTLVVPPALGYGDKEVRAAGRPPIPANSELRFDLELVNVNNDLIRKARRAVGDFLRPPGNQYVTADEKSKLEAGTMEKPLLERLFNQNK</sequence>
<keyword evidence="9" id="KW-1185">Reference proteome</keyword>
<evidence type="ECO:0000256" key="6">
    <source>
        <dbReference type="SAM" id="SignalP"/>
    </source>
</evidence>
<comment type="catalytic activity">
    <reaction evidence="1 5">
        <text>[protein]-peptidylproline (omega=180) = [protein]-peptidylproline (omega=0)</text>
        <dbReference type="Rhea" id="RHEA:16237"/>
        <dbReference type="Rhea" id="RHEA-COMP:10747"/>
        <dbReference type="Rhea" id="RHEA-COMP:10748"/>
        <dbReference type="ChEBI" id="CHEBI:83833"/>
        <dbReference type="ChEBI" id="CHEBI:83834"/>
        <dbReference type="EC" id="5.2.1.8"/>
    </reaction>
</comment>
<keyword evidence="3 5" id="KW-0697">Rotamase</keyword>
<evidence type="ECO:0000256" key="4">
    <source>
        <dbReference type="ARBA" id="ARBA00023235"/>
    </source>
</evidence>
<dbReference type="InterPro" id="IPR001179">
    <property type="entry name" value="PPIase_FKBP_dom"/>
</dbReference>
<feature type="signal peptide" evidence="6">
    <location>
        <begin position="1"/>
        <end position="16"/>
    </location>
</feature>
<organism evidence="8 9">
    <name type="scientific">Aureococcus anophagefferens</name>
    <name type="common">Harmful bloom alga</name>
    <dbReference type="NCBI Taxonomy" id="44056"/>
    <lineage>
        <taxon>Eukaryota</taxon>
        <taxon>Sar</taxon>
        <taxon>Stramenopiles</taxon>
        <taxon>Ochrophyta</taxon>
        <taxon>Pelagophyceae</taxon>
        <taxon>Pelagomonadales</taxon>
        <taxon>Pelagomonadaceae</taxon>
        <taxon>Aureococcus</taxon>
    </lineage>
</organism>
<evidence type="ECO:0000256" key="3">
    <source>
        <dbReference type="ARBA" id="ARBA00023110"/>
    </source>
</evidence>
<dbReference type="EC" id="5.2.1.8" evidence="2 5"/>
<feature type="chain" id="PRO_5045987076" description="peptidylprolyl isomerase" evidence="6">
    <location>
        <begin position="17"/>
        <end position="232"/>
    </location>
</feature>
<dbReference type="InterPro" id="IPR046357">
    <property type="entry name" value="PPIase_dom_sf"/>
</dbReference>